<dbReference type="EMBL" id="BSPB01000064">
    <property type="protein sequence ID" value="GLS16555.1"/>
    <property type="molecule type" value="Genomic_DNA"/>
</dbReference>
<evidence type="ECO:0000313" key="1">
    <source>
        <dbReference type="EMBL" id="GLS16555.1"/>
    </source>
</evidence>
<gene>
    <name evidence="1" type="ORF">GCM10007935_39970</name>
</gene>
<name>A0ABQ6CCM6_9BURK</name>
<comment type="caution">
    <text evidence="1">The sequence shown here is derived from an EMBL/GenBank/DDBJ whole genome shotgun (WGS) entry which is preliminary data.</text>
</comment>
<proteinExistence type="predicted"/>
<dbReference type="Proteomes" id="UP001156903">
    <property type="component" value="Unassembled WGS sequence"/>
</dbReference>
<dbReference type="RefSeq" id="WP_284309274.1">
    <property type="nucleotide sequence ID" value="NZ_BSPB01000064.1"/>
</dbReference>
<protein>
    <submittedName>
        <fullName evidence="1">Uncharacterized protein</fullName>
    </submittedName>
</protein>
<accession>A0ABQ6CCM6</accession>
<organism evidence="1 2">
    <name type="scientific">Hydrogenophaga electricum</name>
    <dbReference type="NCBI Taxonomy" id="1230953"/>
    <lineage>
        <taxon>Bacteria</taxon>
        <taxon>Pseudomonadati</taxon>
        <taxon>Pseudomonadota</taxon>
        <taxon>Betaproteobacteria</taxon>
        <taxon>Burkholderiales</taxon>
        <taxon>Comamonadaceae</taxon>
        <taxon>Hydrogenophaga</taxon>
    </lineage>
</organism>
<keyword evidence="2" id="KW-1185">Reference proteome</keyword>
<sequence>MSQNDALATAAHLHVLLRRKTGRVTDTEWMASNIEYAQAMIRFAREKAAADGHEELLPLADRLEMLVMPPRKAPAPPPPPEVTPAAASAVPLAAVPAANDVNTRYIGRLR</sequence>
<evidence type="ECO:0000313" key="2">
    <source>
        <dbReference type="Proteomes" id="UP001156903"/>
    </source>
</evidence>
<reference evidence="2" key="1">
    <citation type="journal article" date="2019" name="Int. J. Syst. Evol. Microbiol.">
        <title>The Global Catalogue of Microorganisms (GCM) 10K type strain sequencing project: providing services to taxonomists for standard genome sequencing and annotation.</title>
        <authorList>
            <consortium name="The Broad Institute Genomics Platform"/>
            <consortium name="The Broad Institute Genome Sequencing Center for Infectious Disease"/>
            <person name="Wu L."/>
            <person name="Ma J."/>
        </authorList>
    </citation>
    <scope>NUCLEOTIDE SEQUENCE [LARGE SCALE GENOMIC DNA]</scope>
    <source>
        <strain evidence="2">NBRC 109341</strain>
    </source>
</reference>